<reference evidence="1 2" key="1">
    <citation type="submission" date="2014-11" db="EMBL/GenBank/DDBJ databases">
        <title>Draft Genome Sequences of Nine Bacillus subtilis Strains that Form Spores with High Heat-Resistance.</title>
        <authorList>
            <person name="Krawcyk A.O."/>
            <person name="Berendsen E.M."/>
            <person name="de Jong A."/>
            <person name="Holsappel S."/>
            <person name="Eijlander R.T."/>
            <person name="Wells-Bennik M."/>
            <person name="Kuipers O.P."/>
        </authorList>
    </citation>
    <scope>NUCLEOTIDE SEQUENCE [LARGE SCALE GENOMIC DNA]</scope>
    <source>
        <strain evidence="1 2">B4067</strain>
    </source>
</reference>
<evidence type="ECO:0000313" key="1">
    <source>
        <dbReference type="EMBL" id="KIL32018.1"/>
    </source>
</evidence>
<protein>
    <submittedName>
        <fullName evidence="1">Uncharacterized protein</fullName>
    </submittedName>
</protein>
<proteinExistence type="predicted"/>
<organism evidence="1 2">
    <name type="scientific">Bacillus subtilis subsp. subtilis</name>
    <dbReference type="NCBI Taxonomy" id="135461"/>
    <lineage>
        <taxon>Bacteria</taxon>
        <taxon>Bacillati</taxon>
        <taxon>Bacillota</taxon>
        <taxon>Bacilli</taxon>
        <taxon>Bacillales</taxon>
        <taxon>Bacillaceae</taxon>
        <taxon>Bacillus</taxon>
    </lineage>
</organism>
<comment type="caution">
    <text evidence="1">The sequence shown here is derived from an EMBL/GenBank/DDBJ whole genome shotgun (WGS) entry which is preliminary data.</text>
</comment>
<evidence type="ECO:0000313" key="2">
    <source>
        <dbReference type="Proteomes" id="UP000031970"/>
    </source>
</evidence>
<dbReference type="Proteomes" id="UP000031970">
    <property type="component" value="Unassembled WGS sequence"/>
</dbReference>
<dbReference type="AlphaFoldDB" id="A0ABD3ZUR6"/>
<gene>
    <name evidence="1" type="ORF">B4067_2291</name>
</gene>
<name>A0ABD3ZUR6_BACIU</name>
<sequence>MFLSENEKARPKIILFCEMRAVIKRPKPYHLFYEGMNFKASFTRKNFVDRIISIEAYKGII</sequence>
<accession>A0ABD3ZUR6</accession>
<dbReference type="EMBL" id="JSXS01000040">
    <property type="protein sequence ID" value="KIL32018.1"/>
    <property type="molecule type" value="Genomic_DNA"/>
</dbReference>